<dbReference type="InterPro" id="IPR013785">
    <property type="entry name" value="Aldolase_TIM"/>
</dbReference>
<dbReference type="PATRIC" id="fig|362787.3.peg.2058"/>
<dbReference type="EC" id="2.2.1.2" evidence="3"/>
<dbReference type="InterPro" id="IPR018225">
    <property type="entry name" value="Transaldolase_AS"/>
</dbReference>
<evidence type="ECO:0000313" key="3">
    <source>
        <dbReference type="EMBL" id="KIC70740.1"/>
    </source>
</evidence>
<dbReference type="PROSITE" id="PS01054">
    <property type="entry name" value="TRANSALDOLASE_1"/>
    <property type="match status" value="1"/>
</dbReference>
<organism evidence="3 4">
    <name type="scientific">Candidatus Protochlamydia amoebophila</name>
    <dbReference type="NCBI Taxonomy" id="362787"/>
    <lineage>
        <taxon>Bacteria</taxon>
        <taxon>Pseudomonadati</taxon>
        <taxon>Chlamydiota</taxon>
        <taxon>Chlamydiia</taxon>
        <taxon>Parachlamydiales</taxon>
        <taxon>Parachlamydiaceae</taxon>
        <taxon>Candidatus Protochlamydia</taxon>
    </lineage>
</organism>
<dbReference type="GO" id="GO:0005737">
    <property type="term" value="C:cytoplasm"/>
    <property type="evidence" value="ECO:0007669"/>
    <property type="project" value="UniProtKB-SubCell"/>
</dbReference>
<reference evidence="3 4" key="1">
    <citation type="journal article" date="2014" name="Mol. Biol. Evol.">
        <title>Massive expansion of Ubiquitination-related gene families within the Chlamydiae.</title>
        <authorList>
            <person name="Domman D."/>
            <person name="Collingro A."/>
            <person name="Lagkouvardos I."/>
            <person name="Gehre L."/>
            <person name="Weinmaier T."/>
            <person name="Rattei T."/>
            <person name="Subtil A."/>
            <person name="Horn M."/>
        </authorList>
    </citation>
    <scope>NUCLEOTIDE SEQUENCE [LARGE SCALE GENOMIC DNA]</scope>
    <source>
        <strain evidence="3 4">EI2</strain>
    </source>
</reference>
<dbReference type="EMBL" id="JSAN01000149">
    <property type="protein sequence ID" value="KIC70740.1"/>
    <property type="molecule type" value="Genomic_DNA"/>
</dbReference>
<comment type="subcellular location">
    <subcellularLocation>
        <location evidence="1">Cytoplasm</location>
    </subcellularLocation>
</comment>
<evidence type="ECO:0000313" key="4">
    <source>
        <dbReference type="Proteomes" id="UP000031465"/>
    </source>
</evidence>
<evidence type="ECO:0000256" key="1">
    <source>
        <dbReference type="ARBA" id="ARBA00004496"/>
    </source>
</evidence>
<dbReference type="PANTHER" id="PTHR10683:SF36">
    <property type="entry name" value="TRANSALDOLASE"/>
    <property type="match status" value="1"/>
</dbReference>
<sequence length="223" mass="25059">MRNPMEIWLDTTNVKTIQKAVRVGVLSGITTNPSLIAQAKKDMESILEDLLHYQEGPVTVQVISQETNDMLQQGQMLYSFSNRIIVKVPLTKNGLEALHLLARQGIPTMATVIFHPRQALMAALAGANYVAPYISRIEKLGENPWSMLESLTKTFQQYQLQTKIMGASLNSVDQVIKCAEIGIYGVTLKDDLFEKMIEDYSPTVEGVHQFADEWEHVPTSFFN</sequence>
<keyword evidence="2" id="KW-0704">Schiff base</keyword>
<comment type="caution">
    <text evidence="3">The sequence shown here is derived from an EMBL/GenBank/DDBJ whole genome shotgun (WGS) entry which is preliminary data.</text>
</comment>
<protein>
    <submittedName>
        <fullName evidence="3">Putative transaldolase</fullName>
        <ecNumber evidence="3">2.2.1.2</ecNumber>
    </submittedName>
</protein>
<dbReference type="GO" id="GO:0004801">
    <property type="term" value="F:transaldolase activity"/>
    <property type="evidence" value="ECO:0007669"/>
    <property type="project" value="UniProtKB-EC"/>
</dbReference>
<dbReference type="AlphaFoldDB" id="A0A0C1JGZ9"/>
<dbReference type="PANTHER" id="PTHR10683">
    <property type="entry name" value="TRANSALDOLASE"/>
    <property type="match status" value="1"/>
</dbReference>
<dbReference type="GO" id="GO:0005975">
    <property type="term" value="P:carbohydrate metabolic process"/>
    <property type="evidence" value="ECO:0007669"/>
    <property type="project" value="InterPro"/>
</dbReference>
<dbReference type="SUPFAM" id="SSF51569">
    <property type="entry name" value="Aldolase"/>
    <property type="match status" value="1"/>
</dbReference>
<dbReference type="PROSITE" id="PS00958">
    <property type="entry name" value="TRANSALDOLASE_2"/>
    <property type="match status" value="1"/>
</dbReference>
<dbReference type="CDD" id="cd00956">
    <property type="entry name" value="Transaldolase_FSA"/>
    <property type="match status" value="1"/>
</dbReference>
<name>A0A0C1JGZ9_9BACT</name>
<gene>
    <name evidence="3" type="primary">tal_2</name>
    <name evidence="3" type="ORF">DB44_GD00150</name>
</gene>
<evidence type="ECO:0000256" key="2">
    <source>
        <dbReference type="ARBA" id="ARBA00023270"/>
    </source>
</evidence>
<dbReference type="Gene3D" id="3.20.20.70">
    <property type="entry name" value="Aldolase class I"/>
    <property type="match status" value="1"/>
</dbReference>
<keyword evidence="3" id="KW-0808">Transferase</keyword>
<dbReference type="InterPro" id="IPR033919">
    <property type="entry name" value="TSA/FSA_arc/bac"/>
</dbReference>
<dbReference type="GO" id="GO:0016832">
    <property type="term" value="F:aldehyde-lyase activity"/>
    <property type="evidence" value="ECO:0007669"/>
    <property type="project" value="InterPro"/>
</dbReference>
<proteinExistence type="predicted"/>
<dbReference type="Pfam" id="PF00923">
    <property type="entry name" value="TAL_FSA"/>
    <property type="match status" value="1"/>
</dbReference>
<accession>A0A0C1JGZ9</accession>
<dbReference type="InterPro" id="IPR001585">
    <property type="entry name" value="TAL/FSA"/>
</dbReference>
<dbReference type="Proteomes" id="UP000031465">
    <property type="component" value="Unassembled WGS sequence"/>
</dbReference>